<comment type="caution">
    <text evidence="2">The sequence shown here is derived from an EMBL/GenBank/DDBJ whole genome shotgun (WGS) entry which is preliminary data.</text>
</comment>
<feature type="repeat" description="WD" evidence="1">
    <location>
        <begin position="275"/>
        <end position="306"/>
    </location>
</feature>
<feature type="repeat" description="WD" evidence="1">
    <location>
        <begin position="230"/>
        <end position="263"/>
    </location>
</feature>
<dbReference type="PROSITE" id="PS50294">
    <property type="entry name" value="WD_REPEATS_REGION"/>
    <property type="match status" value="2"/>
</dbReference>
<accession>A0A8S1NBS4</accession>
<dbReference type="OrthoDB" id="307942at2759"/>
<name>A0A8S1NBS4_9CILI</name>
<evidence type="ECO:0000313" key="2">
    <source>
        <dbReference type="EMBL" id="CAD8090457.1"/>
    </source>
</evidence>
<dbReference type="Proteomes" id="UP000692954">
    <property type="component" value="Unassembled WGS sequence"/>
</dbReference>
<dbReference type="PROSITE" id="PS50082">
    <property type="entry name" value="WD_REPEATS_2"/>
    <property type="match status" value="2"/>
</dbReference>
<evidence type="ECO:0008006" key="4">
    <source>
        <dbReference type="Google" id="ProtNLM"/>
    </source>
</evidence>
<dbReference type="PANTHER" id="PTHR19920">
    <property type="entry name" value="WD40 PROTEIN CIAO1"/>
    <property type="match status" value="1"/>
</dbReference>
<dbReference type="EMBL" id="CAJJDN010000056">
    <property type="protein sequence ID" value="CAD8090457.1"/>
    <property type="molecule type" value="Genomic_DNA"/>
</dbReference>
<dbReference type="FunFam" id="2.130.10.10:FF:001434">
    <property type="entry name" value="Uncharacterized protein"/>
    <property type="match status" value="1"/>
</dbReference>
<organism evidence="2 3">
    <name type="scientific">Paramecium sonneborni</name>
    <dbReference type="NCBI Taxonomy" id="65129"/>
    <lineage>
        <taxon>Eukaryota</taxon>
        <taxon>Sar</taxon>
        <taxon>Alveolata</taxon>
        <taxon>Ciliophora</taxon>
        <taxon>Intramacronucleata</taxon>
        <taxon>Oligohymenophorea</taxon>
        <taxon>Peniculida</taxon>
        <taxon>Parameciidae</taxon>
        <taxon>Paramecium</taxon>
    </lineage>
</organism>
<keyword evidence="1" id="KW-0853">WD repeat</keyword>
<dbReference type="InterPro" id="IPR001680">
    <property type="entry name" value="WD40_rpt"/>
</dbReference>
<evidence type="ECO:0000313" key="3">
    <source>
        <dbReference type="Proteomes" id="UP000692954"/>
    </source>
</evidence>
<gene>
    <name evidence="2" type="ORF">PSON_ATCC_30995.1.T0560024</name>
</gene>
<dbReference type="SMART" id="SM00320">
    <property type="entry name" value="WD40"/>
    <property type="match status" value="4"/>
</dbReference>
<proteinExistence type="predicted"/>
<dbReference type="Pfam" id="PF00400">
    <property type="entry name" value="WD40"/>
    <property type="match status" value="3"/>
</dbReference>
<dbReference type="GO" id="GO:0097361">
    <property type="term" value="C:cytosolic [4Fe-4S] assembly targeting complex"/>
    <property type="evidence" value="ECO:0007669"/>
    <property type="project" value="TreeGrafter"/>
</dbReference>
<keyword evidence="3" id="KW-1185">Reference proteome</keyword>
<dbReference type="GO" id="GO:0016226">
    <property type="term" value="P:iron-sulfur cluster assembly"/>
    <property type="evidence" value="ECO:0007669"/>
    <property type="project" value="TreeGrafter"/>
</dbReference>
<dbReference type="AlphaFoldDB" id="A0A8S1NBS4"/>
<evidence type="ECO:0000256" key="1">
    <source>
        <dbReference type="PROSITE-ProRule" id="PRU00221"/>
    </source>
</evidence>
<dbReference type="PANTHER" id="PTHR19920:SF0">
    <property type="entry name" value="CYTOSOLIC IRON-SULFUR PROTEIN ASSEMBLY PROTEIN CIAO1-RELATED"/>
    <property type="match status" value="1"/>
</dbReference>
<protein>
    <recommendedName>
        <fullName evidence="4">WD40-repeat-containing domain</fullName>
    </recommendedName>
</protein>
<sequence>MQMRCTQADHRNQQIIGFCIESTCPNQRPYCHFCLPFHGYHLSKLTSYELLSEWMKERILIIQDIQTNIQECKIALDNVINLFLPYNNFNLSQFPELGLSQVDQIIKDLCQMQNREEKLFKQLKQSIEDQKSIVNEILKKKKYQSNIKQNDNTQIPYCNIDQQIQEQPKNQKQKLNPFTLELIIQNSIRQNEWCGAIAFNKDYSIVVAGSKKDIKVFQQIQGKLNQIQQLSWHKKLVSSLNFMKNTNNFVSGSDDNSIIIWQVIGNNQWKIQQILNGHSDVINCLVLSNNDDCIFSGSIDKTIKCWMKQDQWFCQQTINDHTDEVYSLSLNNQQNKLISCSKDSQIFIIEQQKFDKRWSITQKIKADKYGLRLCFINDDQFTFQPYVQEQMDVYQVDSNTKQYTKTREIAVKCGSSNDWCLFPQQYLKSKCLLVNKNGNNVNLMRKKENGDFIVYQSIEFRSYGIYGQFSDNGEYLITWDNISKEIQIRKFRENQS</sequence>
<reference evidence="2" key="1">
    <citation type="submission" date="2021-01" db="EMBL/GenBank/DDBJ databases">
        <authorList>
            <consortium name="Genoscope - CEA"/>
            <person name="William W."/>
        </authorList>
    </citation>
    <scope>NUCLEOTIDE SEQUENCE</scope>
</reference>